<dbReference type="CDD" id="cd00082">
    <property type="entry name" value="HisKA"/>
    <property type="match status" value="1"/>
</dbReference>
<dbReference type="RefSeq" id="WP_126023829.1">
    <property type="nucleotide sequence ID" value="NZ_RXFT01000010.1"/>
</dbReference>
<feature type="domain" description="Histidine kinase" evidence="11">
    <location>
        <begin position="287"/>
        <end position="533"/>
    </location>
</feature>
<dbReference type="PANTHER" id="PTHR45436:SF1">
    <property type="entry name" value="SENSOR PROTEIN QSEC"/>
    <property type="match status" value="1"/>
</dbReference>
<dbReference type="InterPro" id="IPR005467">
    <property type="entry name" value="His_kinase_dom"/>
</dbReference>
<dbReference type="AlphaFoldDB" id="A0A433MPF8"/>
<reference evidence="12 13" key="1">
    <citation type="submission" date="2018-12" db="EMBL/GenBank/DDBJ databases">
        <title>The genome sequences of Variovorax guangxiensis DSM 27352.</title>
        <authorList>
            <person name="Gao J."/>
            <person name="Sun J."/>
        </authorList>
    </citation>
    <scope>NUCLEOTIDE SEQUENCE [LARGE SCALE GENOMIC DNA]</scope>
    <source>
        <strain evidence="12 13">DSM 27352</strain>
    </source>
</reference>
<dbReference type="Proteomes" id="UP000281118">
    <property type="component" value="Unassembled WGS sequence"/>
</dbReference>
<dbReference type="InterPro" id="IPR004358">
    <property type="entry name" value="Sig_transdc_His_kin-like_C"/>
</dbReference>
<keyword evidence="7 12" id="KW-0418">Kinase</keyword>
<dbReference type="InterPro" id="IPR036890">
    <property type="entry name" value="HATPase_C_sf"/>
</dbReference>
<dbReference type="EC" id="2.7.13.3" evidence="3"/>
<dbReference type="EMBL" id="RXFT01000010">
    <property type="protein sequence ID" value="RUR69720.1"/>
    <property type="molecule type" value="Genomic_DNA"/>
</dbReference>
<dbReference type="PROSITE" id="PS50109">
    <property type="entry name" value="HIS_KIN"/>
    <property type="match status" value="1"/>
</dbReference>
<evidence type="ECO:0000256" key="6">
    <source>
        <dbReference type="ARBA" id="ARBA00022692"/>
    </source>
</evidence>
<comment type="catalytic activity">
    <reaction evidence="1">
        <text>ATP + protein L-histidine = ADP + protein N-phospho-L-histidine.</text>
        <dbReference type="EC" id="2.7.13.3"/>
    </reaction>
</comment>
<dbReference type="Gene3D" id="3.30.565.10">
    <property type="entry name" value="Histidine kinase-like ATPase, C-terminal domain"/>
    <property type="match status" value="1"/>
</dbReference>
<dbReference type="InterPro" id="IPR036097">
    <property type="entry name" value="HisK_dim/P_sf"/>
</dbReference>
<comment type="caution">
    <text evidence="12">The sequence shown here is derived from an EMBL/GenBank/DDBJ whole genome shotgun (WGS) entry which is preliminary data.</text>
</comment>
<evidence type="ECO:0000256" key="10">
    <source>
        <dbReference type="SAM" id="MobiDB-lite"/>
    </source>
</evidence>
<gene>
    <name evidence="12" type="ORF">EJP67_21930</name>
</gene>
<dbReference type="CDD" id="cd00075">
    <property type="entry name" value="HATPase"/>
    <property type="match status" value="1"/>
</dbReference>
<evidence type="ECO:0000259" key="11">
    <source>
        <dbReference type="PROSITE" id="PS50109"/>
    </source>
</evidence>
<evidence type="ECO:0000313" key="13">
    <source>
        <dbReference type="Proteomes" id="UP000281118"/>
    </source>
</evidence>
<evidence type="ECO:0000256" key="2">
    <source>
        <dbReference type="ARBA" id="ARBA00004370"/>
    </source>
</evidence>
<dbReference type="SUPFAM" id="SSF55874">
    <property type="entry name" value="ATPase domain of HSP90 chaperone/DNA topoisomerase II/histidine kinase"/>
    <property type="match status" value="1"/>
</dbReference>
<dbReference type="PRINTS" id="PR00344">
    <property type="entry name" value="BCTRLSENSOR"/>
</dbReference>
<name>A0A433MPF8_9BURK</name>
<dbReference type="SUPFAM" id="SSF47384">
    <property type="entry name" value="Homodimeric domain of signal transducing histidine kinase"/>
    <property type="match status" value="1"/>
</dbReference>
<feature type="region of interest" description="Disordered" evidence="10">
    <location>
        <begin position="383"/>
        <end position="409"/>
    </location>
</feature>
<evidence type="ECO:0000256" key="9">
    <source>
        <dbReference type="ARBA" id="ARBA00023136"/>
    </source>
</evidence>
<evidence type="ECO:0000256" key="1">
    <source>
        <dbReference type="ARBA" id="ARBA00000085"/>
    </source>
</evidence>
<evidence type="ECO:0000256" key="4">
    <source>
        <dbReference type="ARBA" id="ARBA00022553"/>
    </source>
</evidence>
<dbReference type="InterPro" id="IPR003594">
    <property type="entry name" value="HATPase_dom"/>
</dbReference>
<dbReference type="SMART" id="SM00387">
    <property type="entry name" value="HATPase_c"/>
    <property type="match status" value="1"/>
</dbReference>
<dbReference type="InterPro" id="IPR050428">
    <property type="entry name" value="TCS_sensor_his_kinase"/>
</dbReference>
<dbReference type="Gene3D" id="1.10.287.130">
    <property type="match status" value="1"/>
</dbReference>
<organism evidence="12 13">
    <name type="scientific">Variovorax guangxiensis</name>
    <dbReference type="NCBI Taxonomy" id="1775474"/>
    <lineage>
        <taxon>Bacteria</taxon>
        <taxon>Pseudomonadati</taxon>
        <taxon>Pseudomonadota</taxon>
        <taxon>Betaproteobacteria</taxon>
        <taxon>Burkholderiales</taxon>
        <taxon>Comamonadaceae</taxon>
        <taxon>Variovorax</taxon>
    </lineage>
</organism>
<dbReference type="InterPro" id="IPR003661">
    <property type="entry name" value="HisK_dim/P_dom"/>
</dbReference>
<evidence type="ECO:0000313" key="12">
    <source>
        <dbReference type="EMBL" id="RUR69720.1"/>
    </source>
</evidence>
<dbReference type="InterPro" id="IPR013727">
    <property type="entry name" value="2CSK_N"/>
</dbReference>
<protein>
    <recommendedName>
        <fullName evidence="3">histidine kinase</fullName>
        <ecNumber evidence="3">2.7.13.3</ecNumber>
    </recommendedName>
</protein>
<feature type="compositionally biased region" description="Low complexity" evidence="10">
    <location>
        <begin position="7"/>
        <end position="27"/>
    </location>
</feature>
<feature type="region of interest" description="Disordered" evidence="10">
    <location>
        <begin position="1"/>
        <end position="27"/>
    </location>
</feature>
<comment type="subcellular location">
    <subcellularLocation>
        <location evidence="2">Membrane</location>
    </subcellularLocation>
</comment>
<evidence type="ECO:0000256" key="7">
    <source>
        <dbReference type="ARBA" id="ARBA00022777"/>
    </source>
</evidence>
<accession>A0A433MPF8</accession>
<dbReference type="Pfam" id="PF02518">
    <property type="entry name" value="HATPase_c"/>
    <property type="match status" value="1"/>
</dbReference>
<evidence type="ECO:0000256" key="8">
    <source>
        <dbReference type="ARBA" id="ARBA00022989"/>
    </source>
</evidence>
<keyword evidence="6" id="KW-0812">Transmembrane</keyword>
<dbReference type="PANTHER" id="PTHR45436">
    <property type="entry name" value="SENSOR HISTIDINE KINASE YKOH"/>
    <property type="match status" value="1"/>
</dbReference>
<feature type="compositionally biased region" description="Acidic residues" evidence="10">
    <location>
        <begin position="390"/>
        <end position="408"/>
    </location>
</feature>
<dbReference type="OrthoDB" id="8554694at2"/>
<evidence type="ECO:0000256" key="5">
    <source>
        <dbReference type="ARBA" id="ARBA00022679"/>
    </source>
</evidence>
<keyword evidence="5" id="KW-0808">Transferase</keyword>
<dbReference type="GO" id="GO:0000155">
    <property type="term" value="F:phosphorelay sensor kinase activity"/>
    <property type="evidence" value="ECO:0007669"/>
    <property type="project" value="InterPro"/>
</dbReference>
<dbReference type="SMART" id="SM00388">
    <property type="entry name" value="HisKA"/>
    <property type="match status" value="1"/>
</dbReference>
<keyword evidence="4" id="KW-0597">Phosphoprotein</keyword>
<evidence type="ECO:0000256" key="3">
    <source>
        <dbReference type="ARBA" id="ARBA00012438"/>
    </source>
</evidence>
<keyword evidence="8" id="KW-1133">Transmembrane helix</keyword>
<dbReference type="GO" id="GO:0005886">
    <property type="term" value="C:plasma membrane"/>
    <property type="evidence" value="ECO:0007669"/>
    <property type="project" value="TreeGrafter"/>
</dbReference>
<proteinExistence type="predicted"/>
<dbReference type="Pfam" id="PF00512">
    <property type="entry name" value="HisKA"/>
    <property type="match status" value="1"/>
</dbReference>
<sequence length="534" mass="57728">MEPQPQPAATSPATAAEQQQQQPSPRPQRFGIRARLLALLLPGLVVLLALDSWSDYRALTDSLVVAYDQSLLEPVQALANGIVVASDGSVRVQEPFSIQAMFESTRLRYKYLHVGVQRIPKGGTLDVNSPETTLMGVPGLPRPAHRPPDGTPVFYDAVYQQHPVRVAALRQTVYDNVHPGEAYSVLIQAAEGTGPRTEAQAETLRQEFLRDTRMVVVMALLVWLGVAWTLRPLERLRRSLRERPRDDLTPLDASGVPHEVAPLVDAVNHHIAGHRRMVAEQSQFLADASHQLRTPLSILSIQAGYAVRETDPARMRESLQAIVVQLARTRRLSEQLLALAHATAGDEAAPAGAAVADLNAIARGVVLQYLPLARENDQDLGWVDARGDIGTDDAEGSDESSDDDEDDTPVLPVAANAAELHEVLANLVHNAIKYTPRGGNITVTVRRDATHALAEVCDSGPGIAPERRESVFERFNRDSATGTAAAQGAGLGLTIARGYARRNGGEIELSNADTPERPNGGGLRATLRLPLHAA</sequence>
<keyword evidence="9" id="KW-0472">Membrane</keyword>
<dbReference type="Pfam" id="PF08521">
    <property type="entry name" value="2CSK_N"/>
    <property type="match status" value="1"/>
</dbReference>